<evidence type="ECO:0000256" key="2">
    <source>
        <dbReference type="PROSITE-ProRule" id="PRU00221"/>
    </source>
</evidence>
<gene>
    <name evidence="4" type="ORF">B0T25DRAFT_555173</name>
</gene>
<evidence type="ECO:0000256" key="3">
    <source>
        <dbReference type="SAM" id="MobiDB-lite"/>
    </source>
</evidence>
<dbReference type="GO" id="GO:0031931">
    <property type="term" value="C:TORC1 complex"/>
    <property type="evidence" value="ECO:0007669"/>
    <property type="project" value="InterPro"/>
</dbReference>
<dbReference type="GO" id="GO:0032956">
    <property type="term" value="P:regulation of actin cytoskeleton organization"/>
    <property type="evidence" value="ECO:0007669"/>
    <property type="project" value="TreeGrafter"/>
</dbReference>
<feature type="repeat" description="WD" evidence="2">
    <location>
        <begin position="864"/>
        <end position="886"/>
    </location>
</feature>
<evidence type="ECO:0000256" key="1">
    <source>
        <dbReference type="ARBA" id="ARBA00009890"/>
    </source>
</evidence>
<organism evidence="4 5">
    <name type="scientific">Lasiosphaeria hispida</name>
    <dbReference type="NCBI Taxonomy" id="260671"/>
    <lineage>
        <taxon>Eukaryota</taxon>
        <taxon>Fungi</taxon>
        <taxon>Dikarya</taxon>
        <taxon>Ascomycota</taxon>
        <taxon>Pezizomycotina</taxon>
        <taxon>Sordariomycetes</taxon>
        <taxon>Sordariomycetidae</taxon>
        <taxon>Sordariales</taxon>
        <taxon>Lasiosphaeriaceae</taxon>
        <taxon>Lasiosphaeria</taxon>
    </lineage>
</organism>
<dbReference type="GO" id="GO:0031929">
    <property type="term" value="P:TOR signaling"/>
    <property type="evidence" value="ECO:0007669"/>
    <property type="project" value="InterPro"/>
</dbReference>
<dbReference type="SUPFAM" id="SSF50978">
    <property type="entry name" value="WD40 repeat-like"/>
    <property type="match status" value="1"/>
</dbReference>
<keyword evidence="2" id="KW-0853">WD repeat</keyword>
<dbReference type="Gene3D" id="2.130.10.10">
    <property type="entry name" value="YVTN repeat-like/Quinoprotein amine dehydrogenase"/>
    <property type="match status" value="1"/>
</dbReference>
<dbReference type="PROSITE" id="PS50082">
    <property type="entry name" value="WD_REPEATS_2"/>
    <property type="match status" value="1"/>
</dbReference>
<dbReference type="SMART" id="SM00320">
    <property type="entry name" value="WD40"/>
    <property type="match status" value="6"/>
</dbReference>
<evidence type="ECO:0000313" key="5">
    <source>
        <dbReference type="Proteomes" id="UP001275084"/>
    </source>
</evidence>
<name>A0AAJ0M996_9PEZI</name>
<evidence type="ECO:0000313" key="4">
    <source>
        <dbReference type="EMBL" id="KAK3343786.1"/>
    </source>
</evidence>
<feature type="region of interest" description="Disordered" evidence="3">
    <location>
        <begin position="191"/>
        <end position="216"/>
    </location>
</feature>
<reference evidence="4" key="1">
    <citation type="journal article" date="2023" name="Mol. Phylogenet. Evol.">
        <title>Genome-scale phylogeny and comparative genomics of the fungal order Sordariales.</title>
        <authorList>
            <person name="Hensen N."/>
            <person name="Bonometti L."/>
            <person name="Westerberg I."/>
            <person name="Brannstrom I.O."/>
            <person name="Guillou S."/>
            <person name="Cros-Aarteil S."/>
            <person name="Calhoun S."/>
            <person name="Haridas S."/>
            <person name="Kuo A."/>
            <person name="Mondo S."/>
            <person name="Pangilinan J."/>
            <person name="Riley R."/>
            <person name="LaButti K."/>
            <person name="Andreopoulos B."/>
            <person name="Lipzen A."/>
            <person name="Chen C."/>
            <person name="Yan M."/>
            <person name="Daum C."/>
            <person name="Ng V."/>
            <person name="Clum A."/>
            <person name="Steindorff A."/>
            <person name="Ohm R.A."/>
            <person name="Martin F."/>
            <person name="Silar P."/>
            <person name="Natvig D.O."/>
            <person name="Lalanne C."/>
            <person name="Gautier V."/>
            <person name="Ament-Velasquez S.L."/>
            <person name="Kruys A."/>
            <person name="Hutchinson M.I."/>
            <person name="Powell A.J."/>
            <person name="Barry K."/>
            <person name="Miller A.N."/>
            <person name="Grigoriev I.V."/>
            <person name="Debuchy R."/>
            <person name="Gladieux P."/>
            <person name="Hiltunen Thoren M."/>
            <person name="Johannesson H."/>
        </authorList>
    </citation>
    <scope>NUCLEOTIDE SEQUENCE</scope>
    <source>
        <strain evidence="4">CBS 955.72</strain>
    </source>
</reference>
<dbReference type="InterPro" id="IPR001680">
    <property type="entry name" value="WD40_rpt"/>
</dbReference>
<feature type="region of interest" description="Disordered" evidence="3">
    <location>
        <begin position="1"/>
        <end position="35"/>
    </location>
</feature>
<proteinExistence type="inferred from homology"/>
<dbReference type="AlphaFoldDB" id="A0AAJ0M996"/>
<sequence>MDTRPGPNAARAAASEPPLPPPKRRRLDGPPGAVQSPPAWACDNVFVDCLKRQVFPHVDRALADLPKGQYKNTEIGKEVIATLIGPQTEFTAEYKRGNGFISNACERQLADRAVREIQILIRRPEYQRALPTPPPQTPSPMLGRPRVVETPVPLPQAVAQIPRPVVIPPTARAPPPAAPRHSFSLIPLPTILGRPTAPPGSRPRSLGPARTSSSLSRQPEIIVIGDDEDESVVPEPARAPTPRVKALLPAAARTAPSSIPTPVATQAPIQASSPVPVSSPRQVLPWRGGGSVKSKWLSEVHHPYMLADAREQVCSGAHKFCELDDVRESPTFHVDFSPKEIKQLQALTRWVFKLREKKTKDPSKDLYKLIRRNPSCVETLLSHIKRSKPFPKRTGQDVEKFLQDLGQKRTSKTPALLTLEKVDGARQESFRRSGQVHSLLFSREVTGHRGCRFVRRLVNFPDEFRRCREDGLQLRSEWTDCAGDIATISWVSNDAFVCGTTEHSDSHNQQYNKPGNLVVGSCTLGSVRAYPQHRIVRPIVDKGDNSTDAMRQSQDPWLYSSVVSSDYDTAHDRAFTSGFDRTVKIWKVNNAGSSMNMLGEWRHGGNVNFVAASKHASGMVATASDVASDAIRIYNIDEQNVSGSPYRSYSCSRVTDAEGNTVSTEKWTYFPATVQWGIANGVKHLLLVGYSPRSRSDFDGDIPDDRLDTGELCLWDGLTGERCRITSATTQNVFEVLWHPHQESFVAATSPLGLEVDPGVRTQIRIFRMTDSMEYGGKAFTPVKTLDCTAVDINELTIMPNSYSFCYITAGCTDGNVYLWDTALGDKPIKVLCHGRSVEELSGDREREDVGVKFTAWGTTLDRFYTGSSDGVVKVWNIRSSKRQPLVRNLLEVPAPVSCGMFSPDRTKLLIGDASGRVFLLSMDEEDEDKQQSLMITVQLPGTKDVKKIRRPTPIVQHPEPAPPRYDAEGRPYKVETGVTLAQLYLANEQLVRHDDPTIGAIQGLQYASTGLFKLDAHLDSDSQKPLLAEWQSRQQDAVKGSNKPRFIPLRPVKELGALESRHLRNANVDLDVSKLDWDTQQELEAVGVDFSAVEEYPFVYEEESGSDDEF</sequence>
<comment type="caution">
    <text evidence="4">The sequence shown here is derived from an EMBL/GenBank/DDBJ whole genome shotgun (WGS) entry which is preliminary data.</text>
</comment>
<dbReference type="EMBL" id="JAUIQD010000007">
    <property type="protein sequence ID" value="KAK3343786.1"/>
    <property type="molecule type" value="Genomic_DNA"/>
</dbReference>
<accession>A0AAJ0M996</accession>
<dbReference type="InterPro" id="IPR015943">
    <property type="entry name" value="WD40/YVTN_repeat-like_dom_sf"/>
</dbReference>
<dbReference type="PANTHER" id="PTHR19842">
    <property type="entry name" value="G BETA-LIKE PROTEIN GBL"/>
    <property type="match status" value="1"/>
</dbReference>
<comment type="similarity">
    <text evidence="1">Belongs to the WD repeat LST8 family.</text>
</comment>
<keyword evidence="5" id="KW-1185">Reference proteome</keyword>
<dbReference type="GO" id="GO:0031932">
    <property type="term" value="C:TORC2 complex"/>
    <property type="evidence" value="ECO:0007669"/>
    <property type="project" value="InterPro"/>
</dbReference>
<protein>
    <submittedName>
        <fullName evidence="4">WD40-repeat-containing domain protein</fullName>
    </submittedName>
</protein>
<reference evidence="4" key="2">
    <citation type="submission" date="2023-06" db="EMBL/GenBank/DDBJ databases">
        <authorList>
            <consortium name="Lawrence Berkeley National Laboratory"/>
            <person name="Haridas S."/>
            <person name="Hensen N."/>
            <person name="Bonometti L."/>
            <person name="Westerberg I."/>
            <person name="Brannstrom I.O."/>
            <person name="Guillou S."/>
            <person name="Cros-Aarteil S."/>
            <person name="Calhoun S."/>
            <person name="Kuo A."/>
            <person name="Mondo S."/>
            <person name="Pangilinan J."/>
            <person name="Riley R."/>
            <person name="Labutti K."/>
            <person name="Andreopoulos B."/>
            <person name="Lipzen A."/>
            <person name="Chen C."/>
            <person name="Yanf M."/>
            <person name="Daum C."/>
            <person name="Ng V."/>
            <person name="Clum A."/>
            <person name="Steindorff A."/>
            <person name="Ohm R."/>
            <person name="Martin F."/>
            <person name="Silar P."/>
            <person name="Natvig D."/>
            <person name="Lalanne C."/>
            <person name="Gautier V."/>
            <person name="Ament-Velasquez S.L."/>
            <person name="Kruys A."/>
            <person name="Hutchinson M.I."/>
            <person name="Powell A.J."/>
            <person name="Barry K."/>
            <person name="Miller A.N."/>
            <person name="Grigoriev I.V."/>
            <person name="Debuchy R."/>
            <person name="Gladieux P."/>
            <person name="Thoren M.H."/>
            <person name="Johannesson H."/>
        </authorList>
    </citation>
    <scope>NUCLEOTIDE SEQUENCE</scope>
    <source>
        <strain evidence="4">CBS 955.72</strain>
    </source>
</reference>
<dbReference type="InterPro" id="IPR037588">
    <property type="entry name" value="MLST8"/>
</dbReference>
<dbReference type="PANTHER" id="PTHR19842:SF2">
    <property type="entry name" value="WD REPEAT PROTEIN (AFU_ORTHOLOGUE AFUA_5G04300)"/>
    <property type="match status" value="1"/>
</dbReference>
<dbReference type="Proteomes" id="UP001275084">
    <property type="component" value="Unassembled WGS sequence"/>
</dbReference>
<feature type="compositionally biased region" description="Low complexity" evidence="3">
    <location>
        <begin position="1"/>
        <end position="16"/>
    </location>
</feature>
<dbReference type="InterPro" id="IPR036322">
    <property type="entry name" value="WD40_repeat_dom_sf"/>
</dbReference>